<comment type="caution">
    <text evidence="1">The sequence shown here is derived from an EMBL/GenBank/DDBJ whole genome shotgun (WGS) entry which is preliminary data.</text>
</comment>
<reference evidence="1" key="1">
    <citation type="journal article" date="2012" name="Nat. Genet.">
        <title>Whole-genome sequence of Schistosoma haematobium.</title>
        <authorList>
            <person name="Young N.D."/>
            <person name="Jex A.R."/>
            <person name="Li B."/>
            <person name="Liu S."/>
            <person name="Yang L."/>
            <person name="Xiong Z."/>
            <person name="Li Y."/>
            <person name="Cantacessi C."/>
            <person name="Hall R.S."/>
            <person name="Xu X."/>
            <person name="Chen F."/>
            <person name="Wu X."/>
            <person name="Zerlotini A."/>
            <person name="Oliveira G."/>
            <person name="Hofmann A."/>
            <person name="Zhang G."/>
            <person name="Fang X."/>
            <person name="Kang Y."/>
            <person name="Campbell B.E."/>
            <person name="Loukas A."/>
            <person name="Ranganathan S."/>
            <person name="Rollinson D."/>
            <person name="Rinaldi G."/>
            <person name="Brindley P.J."/>
            <person name="Yang H."/>
            <person name="Wang J."/>
            <person name="Wang J."/>
            <person name="Gasser R.B."/>
        </authorList>
    </citation>
    <scope>NUCLEOTIDE SEQUENCE</scope>
</reference>
<organism evidence="1 2">
    <name type="scientific">Schistosoma haematobium</name>
    <name type="common">Blood fluke</name>
    <dbReference type="NCBI Taxonomy" id="6185"/>
    <lineage>
        <taxon>Eukaryota</taxon>
        <taxon>Metazoa</taxon>
        <taxon>Spiralia</taxon>
        <taxon>Lophotrochozoa</taxon>
        <taxon>Platyhelminthes</taxon>
        <taxon>Trematoda</taxon>
        <taxon>Digenea</taxon>
        <taxon>Strigeidida</taxon>
        <taxon>Schistosomatoidea</taxon>
        <taxon>Schistosomatidae</taxon>
        <taxon>Schistosoma</taxon>
    </lineage>
</organism>
<evidence type="ECO:0000313" key="2">
    <source>
        <dbReference type="Proteomes" id="UP000471633"/>
    </source>
</evidence>
<dbReference type="EMBL" id="AMPZ03000002">
    <property type="protein sequence ID" value="KAH9590679.1"/>
    <property type="molecule type" value="Genomic_DNA"/>
</dbReference>
<gene>
    <name evidence="1" type="primary">CARHSP1</name>
    <name evidence="1" type="ORF">MS3_00003270</name>
</gene>
<dbReference type="RefSeq" id="XP_051071041.1">
    <property type="nucleotide sequence ID" value="XM_051211012.1"/>
</dbReference>
<reference evidence="1" key="3">
    <citation type="submission" date="2021-06" db="EMBL/GenBank/DDBJ databases">
        <title>Chromosome-level genome assembly for S. haematobium.</title>
        <authorList>
            <person name="Stroehlein A.J."/>
        </authorList>
    </citation>
    <scope>NUCLEOTIDE SEQUENCE</scope>
</reference>
<reference evidence="1" key="2">
    <citation type="journal article" date="2019" name="Gigascience">
        <title>High-quality Schistosoma haematobium genome achieved by single-molecule and long-range sequencing.</title>
        <authorList>
            <person name="Stroehlein A.J."/>
            <person name="Korhonen P.K."/>
            <person name="Chong T.M."/>
            <person name="Lim Y.L."/>
            <person name="Chan K.G."/>
            <person name="Webster B."/>
            <person name="Rollinson D."/>
            <person name="Brindley P.J."/>
            <person name="Gasser R.B."/>
            <person name="Young N.D."/>
        </authorList>
    </citation>
    <scope>NUCLEOTIDE SEQUENCE</scope>
</reference>
<keyword evidence="2" id="KW-1185">Reference proteome</keyword>
<dbReference type="Proteomes" id="UP000471633">
    <property type="component" value="Unassembled WGS sequence"/>
</dbReference>
<proteinExistence type="predicted"/>
<dbReference type="CTD" id="23589"/>
<reference evidence="1" key="4">
    <citation type="journal article" date="2022" name="PLoS Pathog.">
        <title>Chromosome-level genome of Schistosoma haematobium underpins genome-wide explorations of molecular variation.</title>
        <authorList>
            <person name="Stroehlein A.J."/>
            <person name="Korhonen P.K."/>
            <person name="Lee V.V."/>
            <person name="Ralph S.A."/>
            <person name="Mentink-Kane M."/>
            <person name="You H."/>
            <person name="McManus D.P."/>
            <person name="Tchuente L.T."/>
            <person name="Stothard J.R."/>
            <person name="Kaur P."/>
            <person name="Dudchenko O."/>
            <person name="Aiden E.L."/>
            <person name="Yang B."/>
            <person name="Yang H."/>
            <person name="Emery A.M."/>
            <person name="Webster B.L."/>
            <person name="Brindley P.J."/>
            <person name="Rollinson D."/>
            <person name="Chang B.C.H."/>
            <person name="Gasser R.B."/>
            <person name="Young N.D."/>
        </authorList>
    </citation>
    <scope>NUCLEOTIDE SEQUENCE</scope>
</reference>
<protein>
    <submittedName>
        <fullName evidence="1">Calcium-regulated heat stable protein 1</fullName>
    </submittedName>
</protein>
<dbReference type="AlphaFoldDB" id="A0A922LNY8"/>
<dbReference type="GeneID" id="24597346"/>
<evidence type="ECO:0000313" key="1">
    <source>
        <dbReference type="EMBL" id="KAH9590679.1"/>
    </source>
</evidence>
<sequence>MVFILEFQEMVFKVKLDLLTKQLEEFNYSQFLTLTTQTISLESDQEYNCQISALNYKFPRCFKYFKTRESQCNLLDFSFASDINGVNCVLQLKLKDLQGDRSLNGRYKCAKLTKLYT</sequence>
<name>A0A922LNY8_SCHHA</name>
<accession>A0A922LNY8</accession>